<dbReference type="AlphaFoldDB" id="A0A9X1U7J0"/>
<comment type="caution">
    <text evidence="5">The sequence shown here is derived from an EMBL/GenBank/DDBJ whole genome shotgun (WGS) entry which is preliminary data.</text>
</comment>
<dbReference type="Gene3D" id="3.90.226.10">
    <property type="entry name" value="2-enoyl-CoA Hydratase, Chain A, domain 1"/>
    <property type="match status" value="1"/>
</dbReference>
<dbReference type="InterPro" id="IPR029045">
    <property type="entry name" value="ClpP/crotonase-like_dom_sf"/>
</dbReference>
<keyword evidence="6" id="KW-1185">Reference proteome</keyword>
<name>A0A9X1U7J0_9CORY</name>
<evidence type="ECO:0000256" key="3">
    <source>
        <dbReference type="ARBA" id="ARBA00022801"/>
    </source>
</evidence>
<dbReference type="EC" id="3.1.2.4" evidence="2"/>
<dbReference type="CDD" id="cd06558">
    <property type="entry name" value="crotonase-like"/>
    <property type="match status" value="1"/>
</dbReference>
<evidence type="ECO:0000313" key="6">
    <source>
        <dbReference type="Proteomes" id="UP001139336"/>
    </source>
</evidence>
<organism evidence="5 6">
    <name type="scientific">Corynebacterium uropygiale</name>
    <dbReference type="NCBI Taxonomy" id="1775911"/>
    <lineage>
        <taxon>Bacteria</taxon>
        <taxon>Bacillati</taxon>
        <taxon>Actinomycetota</taxon>
        <taxon>Actinomycetes</taxon>
        <taxon>Mycobacteriales</taxon>
        <taxon>Corynebacteriaceae</taxon>
        <taxon>Corynebacterium</taxon>
    </lineage>
</organism>
<dbReference type="InterPro" id="IPR032259">
    <property type="entry name" value="HIBYL-CoA-H"/>
</dbReference>
<dbReference type="NCBIfam" id="NF004127">
    <property type="entry name" value="PRK05617.1"/>
    <property type="match status" value="1"/>
</dbReference>
<proteinExistence type="predicted"/>
<evidence type="ECO:0000256" key="1">
    <source>
        <dbReference type="ARBA" id="ARBA00001709"/>
    </source>
</evidence>
<accession>A0A9X1U7J0</accession>
<reference evidence="5" key="1">
    <citation type="submission" date="2022-01" db="EMBL/GenBank/DDBJ databases">
        <title>Corynebacterium sp. nov isolated from isolated from the feces of the greater white-fronted geese (Anser albifrons) at Poyang Lake, PR China.</title>
        <authorList>
            <person name="Liu Q."/>
        </authorList>
    </citation>
    <scope>NUCLEOTIDE SEQUENCE</scope>
    <source>
        <strain evidence="5">JCM 32435</strain>
    </source>
</reference>
<dbReference type="PANTHER" id="PTHR43176:SF3">
    <property type="entry name" value="3-HYDROXYISOBUTYRYL-COA HYDROLASE, MITOCHONDRIAL"/>
    <property type="match status" value="1"/>
</dbReference>
<evidence type="ECO:0000313" key="5">
    <source>
        <dbReference type="EMBL" id="MCF4006802.1"/>
    </source>
</evidence>
<dbReference type="SUPFAM" id="SSF52096">
    <property type="entry name" value="ClpP/crotonase"/>
    <property type="match status" value="1"/>
</dbReference>
<dbReference type="Proteomes" id="UP001139336">
    <property type="component" value="Unassembled WGS sequence"/>
</dbReference>
<dbReference type="EMBL" id="JAKGSI010000003">
    <property type="protein sequence ID" value="MCF4006802.1"/>
    <property type="molecule type" value="Genomic_DNA"/>
</dbReference>
<protein>
    <recommendedName>
        <fullName evidence="2">3-hydroxyisobutyryl-CoA hydrolase</fullName>
        <ecNumber evidence="2">3.1.2.4</ecNumber>
    </recommendedName>
</protein>
<keyword evidence="3" id="KW-0378">Hydrolase</keyword>
<dbReference type="RefSeq" id="WP_236118614.1">
    <property type="nucleotide sequence ID" value="NZ_JAKGSI010000003.1"/>
</dbReference>
<dbReference type="InterPro" id="IPR045004">
    <property type="entry name" value="ECH_dom"/>
</dbReference>
<sequence>MSNHDHTHDDATVRASIENTTGVLELNRPKALNSLNPEMISAISAALEEWRDDPRVTQVLVRSSSPKAFCAGGDVRFAREGILEGNGEAVDGFFEEEYRMNEAIASFPKPYVALIDGIVMGGGLGVSAHGSHRVVTEKVLAAMPEMAIGYVTDVGMTWALAHMVGKKGEPSAALAAFLGLTGWHVKVADAVWSGLATDLIRSEDVDAFADALIADGVEAALERFRVNQEEPSQLEAWYPEIKRCFSERGWAAISQAVEESSNEEFREAVRTLCASASPSSLVATAEVFAHNAEADSLHEAIWAEWAVGKRLLRTHDFAEGVRAVLVDKDRQAAFEPSAPEEVDAAAWREVVAAKR</sequence>
<evidence type="ECO:0000256" key="2">
    <source>
        <dbReference type="ARBA" id="ARBA00011915"/>
    </source>
</evidence>
<comment type="catalytic activity">
    <reaction evidence="1">
        <text>3-hydroxy-2-methylpropanoyl-CoA + H2O = 3-hydroxy-2-methylpropanoate + CoA + H(+)</text>
        <dbReference type="Rhea" id="RHEA:20888"/>
        <dbReference type="ChEBI" id="CHEBI:11805"/>
        <dbReference type="ChEBI" id="CHEBI:15377"/>
        <dbReference type="ChEBI" id="CHEBI:15378"/>
        <dbReference type="ChEBI" id="CHEBI:57287"/>
        <dbReference type="ChEBI" id="CHEBI:57340"/>
        <dbReference type="EC" id="3.1.2.4"/>
    </reaction>
</comment>
<dbReference type="PANTHER" id="PTHR43176">
    <property type="entry name" value="3-HYDROXYISOBUTYRYL-COA HYDROLASE-RELATED"/>
    <property type="match status" value="1"/>
</dbReference>
<dbReference type="GO" id="GO:0006574">
    <property type="term" value="P:L-valine catabolic process"/>
    <property type="evidence" value="ECO:0007669"/>
    <property type="project" value="TreeGrafter"/>
</dbReference>
<dbReference type="Pfam" id="PF16113">
    <property type="entry name" value="ECH_2"/>
    <property type="match status" value="1"/>
</dbReference>
<dbReference type="GO" id="GO:0003860">
    <property type="term" value="F:3-hydroxyisobutyryl-CoA hydrolase activity"/>
    <property type="evidence" value="ECO:0007669"/>
    <property type="project" value="UniProtKB-EC"/>
</dbReference>
<feature type="domain" description="Enoyl-CoA hydratase/isomerase" evidence="4">
    <location>
        <begin position="22"/>
        <end position="349"/>
    </location>
</feature>
<evidence type="ECO:0000259" key="4">
    <source>
        <dbReference type="Pfam" id="PF16113"/>
    </source>
</evidence>
<gene>
    <name evidence="5" type="ORF">L1O03_06360</name>
</gene>